<sequence length="75" mass="8171">MVVLTEAIEMLTTLTTCSPPKAPPPSPVLSHFDPVDSELADFGELQISTSVKEAVTPPKHKENNTEPLKAVRLIY</sequence>
<dbReference type="RefSeq" id="XP_024662778.1">
    <property type="nucleotide sequence ID" value="XM_024807010.1"/>
</dbReference>
<reference evidence="1 2" key="1">
    <citation type="submission" date="2017-04" db="EMBL/GenBank/DDBJ databases">
        <title>Genome sequencing of [Candida] sorbophila.</title>
        <authorList>
            <person name="Ahn J.O."/>
        </authorList>
    </citation>
    <scope>NUCLEOTIDE SEQUENCE [LARGE SCALE GENOMIC DNA]</scope>
    <source>
        <strain evidence="1 2">DS02</strain>
    </source>
</reference>
<evidence type="ECO:0000313" key="1">
    <source>
        <dbReference type="EMBL" id="PRT52832.1"/>
    </source>
</evidence>
<accession>A0A2T0FCV0</accession>
<dbReference type="GeneID" id="36514201"/>
<proteinExistence type="predicted"/>
<dbReference type="EMBL" id="NDIQ01000001">
    <property type="protein sequence ID" value="PRT52832.1"/>
    <property type="molecule type" value="Genomic_DNA"/>
</dbReference>
<comment type="caution">
    <text evidence="1">The sequence shown here is derived from an EMBL/GenBank/DDBJ whole genome shotgun (WGS) entry which is preliminary data.</text>
</comment>
<organism evidence="1 2">
    <name type="scientific">Wickerhamiella sorbophila</name>
    <dbReference type="NCBI Taxonomy" id="45607"/>
    <lineage>
        <taxon>Eukaryota</taxon>
        <taxon>Fungi</taxon>
        <taxon>Dikarya</taxon>
        <taxon>Ascomycota</taxon>
        <taxon>Saccharomycotina</taxon>
        <taxon>Dipodascomycetes</taxon>
        <taxon>Dipodascales</taxon>
        <taxon>Trichomonascaceae</taxon>
        <taxon>Wickerhamiella</taxon>
    </lineage>
</organism>
<name>A0A2T0FCV0_9ASCO</name>
<gene>
    <name evidence="1" type="ORF">B9G98_00452</name>
</gene>
<keyword evidence="2" id="KW-1185">Reference proteome</keyword>
<dbReference type="Proteomes" id="UP000238350">
    <property type="component" value="Unassembled WGS sequence"/>
</dbReference>
<evidence type="ECO:0000313" key="2">
    <source>
        <dbReference type="Proteomes" id="UP000238350"/>
    </source>
</evidence>
<dbReference type="AlphaFoldDB" id="A0A2T0FCV0"/>
<protein>
    <submittedName>
        <fullName evidence="1">Uncharacterized protein</fullName>
    </submittedName>
</protein>